<dbReference type="EMBL" id="JACIJD010000018">
    <property type="protein sequence ID" value="MBB5695420.1"/>
    <property type="molecule type" value="Genomic_DNA"/>
</dbReference>
<dbReference type="SUPFAM" id="SSF53067">
    <property type="entry name" value="Actin-like ATPase domain"/>
    <property type="match status" value="1"/>
</dbReference>
<comment type="caution">
    <text evidence="4">The sequence shown here is derived from an EMBL/GenBank/DDBJ whole genome shotgun (WGS) entry which is preliminary data.</text>
</comment>
<name>A0A840Y6E3_9PROT</name>
<feature type="domain" description="Acetophenone carboxylase-like C-terminal" evidence="3">
    <location>
        <begin position="529"/>
        <end position="667"/>
    </location>
</feature>
<reference evidence="4 5" key="1">
    <citation type="submission" date="2020-08" db="EMBL/GenBank/DDBJ databases">
        <title>Genomic Encyclopedia of Type Strains, Phase IV (KMG-IV): sequencing the most valuable type-strain genomes for metagenomic binning, comparative biology and taxonomic classification.</title>
        <authorList>
            <person name="Goeker M."/>
        </authorList>
    </citation>
    <scope>NUCLEOTIDE SEQUENCE [LARGE SCALE GENOMIC DNA]</scope>
    <source>
        <strain evidence="4 5">DSM 25622</strain>
    </source>
</reference>
<dbReference type="InterPro" id="IPR049517">
    <property type="entry name" value="ACX-like_C"/>
</dbReference>
<protein>
    <submittedName>
        <fullName evidence="4">N-methylhydantoinase A</fullName>
        <ecNumber evidence="4">3.5.2.14</ecNumber>
    </submittedName>
</protein>
<organism evidence="4 5">
    <name type="scientific">Muricoccus pecuniae</name>
    <dbReference type="NCBI Taxonomy" id="693023"/>
    <lineage>
        <taxon>Bacteria</taxon>
        <taxon>Pseudomonadati</taxon>
        <taxon>Pseudomonadota</taxon>
        <taxon>Alphaproteobacteria</taxon>
        <taxon>Acetobacterales</taxon>
        <taxon>Roseomonadaceae</taxon>
        <taxon>Muricoccus</taxon>
    </lineage>
</organism>
<dbReference type="GO" id="GO:0006749">
    <property type="term" value="P:glutathione metabolic process"/>
    <property type="evidence" value="ECO:0007669"/>
    <property type="project" value="TreeGrafter"/>
</dbReference>
<dbReference type="EC" id="3.5.2.14" evidence="4"/>
<gene>
    <name evidence="4" type="ORF">FHS87_003479</name>
</gene>
<dbReference type="InterPro" id="IPR043129">
    <property type="entry name" value="ATPase_NBD"/>
</dbReference>
<dbReference type="Pfam" id="PF19278">
    <property type="entry name" value="Hydant_A_C"/>
    <property type="match status" value="1"/>
</dbReference>
<dbReference type="AlphaFoldDB" id="A0A840Y6E3"/>
<feature type="domain" description="Hydantoinase/oxoprolinase N-terminal" evidence="2">
    <location>
        <begin position="3"/>
        <end position="181"/>
    </location>
</feature>
<dbReference type="PANTHER" id="PTHR11365">
    <property type="entry name" value="5-OXOPROLINASE RELATED"/>
    <property type="match status" value="1"/>
</dbReference>
<evidence type="ECO:0000259" key="2">
    <source>
        <dbReference type="Pfam" id="PF05378"/>
    </source>
</evidence>
<feature type="domain" description="Hydantoinase A/oxoprolinase" evidence="1">
    <location>
        <begin position="202"/>
        <end position="487"/>
    </location>
</feature>
<dbReference type="InterPro" id="IPR008040">
    <property type="entry name" value="Hydant_A_N"/>
</dbReference>
<dbReference type="Pfam" id="PF01968">
    <property type="entry name" value="Hydantoinase_A"/>
    <property type="match status" value="1"/>
</dbReference>
<dbReference type="GO" id="GO:0005829">
    <property type="term" value="C:cytosol"/>
    <property type="evidence" value="ECO:0007669"/>
    <property type="project" value="TreeGrafter"/>
</dbReference>
<evidence type="ECO:0000313" key="4">
    <source>
        <dbReference type="EMBL" id="MBB5695420.1"/>
    </source>
</evidence>
<keyword evidence="5" id="KW-1185">Reference proteome</keyword>
<evidence type="ECO:0000259" key="3">
    <source>
        <dbReference type="Pfam" id="PF19278"/>
    </source>
</evidence>
<evidence type="ECO:0000313" key="5">
    <source>
        <dbReference type="Proteomes" id="UP000580654"/>
    </source>
</evidence>
<sequence length="678" mass="72313">MLRIGFDVGGTFTDFTVHDTRDGGLRHFKVPSTPADPSEAIGTGLRALIGEFGLPAGEIGFVGHGTTVATNMVIERRGVRTGLITTRGFRDVLEIGRQTRPHLYDYAVAKPPPLIPRALRFEVGGRLDADGRELEPLDEAAVEDAARRLGEAGVEAVAIGFLHSYLCDAHERRAAEILRAILPGAYVSTSSGVLPEFREYERFSTTAINTYVGPRMERYLDRFLERLAAIGVEAKPHTIHSNGGLMSVETVRAFPVRTCLSGPAAGVVGAAEVARAAGFPDVVTYDVGGTSTDVSLIANGVPAFATSRLVADYPVRTPMVDVHVIGAGGGSVAWIDDAGALKVGPHSAGADPGPVAYGRGGREPTLTDANIVLHRLDPVTLLGGRMRVDEDAARRAIEERIARPLGLSVEAAALGIIRIAVANMSRAIRSVSTEKGHDLGRFALFPFGGAGPLHAGAVARECGIRRVLVPQEPGTMCARGILMSDISLDFVRSEIAEATPENWPGIMARFEMMAGQGEDWLEAGRVEPARRTVHRVIEARYKGQNHEVQVRLPDEGGFALESFHESFADAHRREYGYDVPGRAVEVVNARLKAVGGVDRPAARFEGGTSGAPEPRARRQVHFDAGWVETPVFDRACLGAGTAIPGPAIIDEMSSTTVVEPGQRVTVDPSGNLIVETAP</sequence>
<dbReference type="Proteomes" id="UP000580654">
    <property type="component" value="Unassembled WGS sequence"/>
</dbReference>
<dbReference type="RefSeq" id="WP_184520624.1">
    <property type="nucleotide sequence ID" value="NZ_JACIJD010000018.1"/>
</dbReference>
<dbReference type="GO" id="GO:0047423">
    <property type="term" value="F:N-methylhydantoinase (ATP-hydrolyzing) activity"/>
    <property type="evidence" value="ECO:0007669"/>
    <property type="project" value="UniProtKB-EC"/>
</dbReference>
<accession>A0A840Y6E3</accession>
<dbReference type="InterPro" id="IPR002821">
    <property type="entry name" value="Hydantoinase_A"/>
</dbReference>
<dbReference type="GO" id="GO:0017168">
    <property type="term" value="F:5-oxoprolinase (ATP-hydrolyzing) activity"/>
    <property type="evidence" value="ECO:0007669"/>
    <property type="project" value="TreeGrafter"/>
</dbReference>
<dbReference type="InterPro" id="IPR045079">
    <property type="entry name" value="Oxoprolinase-like"/>
</dbReference>
<evidence type="ECO:0000259" key="1">
    <source>
        <dbReference type="Pfam" id="PF01968"/>
    </source>
</evidence>
<dbReference type="PANTHER" id="PTHR11365:SF23">
    <property type="entry name" value="HYPOTHETICAL 5-OXOPROLINASE (EUROFUNG)-RELATED"/>
    <property type="match status" value="1"/>
</dbReference>
<dbReference type="Pfam" id="PF05378">
    <property type="entry name" value="Hydant_A_N"/>
    <property type="match status" value="1"/>
</dbReference>
<keyword evidence="4" id="KW-0378">Hydrolase</keyword>
<proteinExistence type="predicted"/>